<dbReference type="PANTHER" id="PTHR34070">
    <property type="entry name" value="ARMADILLO-TYPE FOLD"/>
    <property type="match status" value="1"/>
</dbReference>
<feature type="compositionally biased region" description="Basic residues" evidence="1">
    <location>
        <begin position="225"/>
        <end position="234"/>
    </location>
</feature>
<dbReference type="SUPFAM" id="SSF48371">
    <property type="entry name" value="ARM repeat"/>
    <property type="match status" value="1"/>
</dbReference>
<dbReference type="Pfam" id="PF08713">
    <property type="entry name" value="DNA_alkylation"/>
    <property type="match status" value="1"/>
</dbReference>
<dbReference type="InterPro" id="IPR016024">
    <property type="entry name" value="ARM-type_fold"/>
</dbReference>
<dbReference type="CDD" id="cd06561">
    <property type="entry name" value="AlkD_like"/>
    <property type="match status" value="1"/>
</dbReference>
<dbReference type="RefSeq" id="WP_058962631.1">
    <property type="nucleotide sequence ID" value="NZ_CABKVM010000010.1"/>
</dbReference>
<reference evidence="2 3" key="1">
    <citation type="submission" date="2019-03" db="EMBL/GenBank/DDBJ databases">
        <title>Genomic Encyclopedia of Type Strains, Phase IV (KMG-IV): sequencing the most valuable type-strain genomes for metagenomic binning, comparative biology and taxonomic classification.</title>
        <authorList>
            <person name="Goeker M."/>
        </authorList>
    </citation>
    <scope>NUCLEOTIDE SEQUENCE [LARGE SCALE GENOMIC DNA]</scope>
    <source>
        <strain evidence="2 3">DSM 100451</strain>
    </source>
</reference>
<dbReference type="InterPro" id="IPR014825">
    <property type="entry name" value="DNA_alkylation"/>
</dbReference>
<dbReference type="STRING" id="1650663.GCA_001486665_00089"/>
<evidence type="ECO:0000313" key="2">
    <source>
        <dbReference type="EMBL" id="TCL53874.1"/>
    </source>
</evidence>
<sequence>MTGETRARLAAQADPAYRAFQHKLMPGVENYLGVRLPLLRKAAARLAKEDWRAELAAPDETFEEVLLRGMLIGKAKMDLAERLELVRQFVPCIDNWAVCDSFCAGLREARVYKEEYFSLIQQYTGSAREFEARFAAVLLLTHFNRPEELERCFAEYQRIRQPDYYAWMGVAWGYSVFAVTDFDRTIAAMERAELPDEVWNKALQKMRESYRITPEQKERAAQLKRGQRGRKQHE</sequence>
<dbReference type="GeneID" id="97382105"/>
<proteinExistence type="predicted"/>
<dbReference type="PANTHER" id="PTHR34070:SF1">
    <property type="entry name" value="DNA ALKYLATION REPAIR PROTEIN"/>
    <property type="match status" value="1"/>
</dbReference>
<dbReference type="AlphaFoldDB" id="A0A4R1QSP8"/>
<dbReference type="EMBL" id="SLUM01000026">
    <property type="protein sequence ID" value="TCL53874.1"/>
    <property type="molecule type" value="Genomic_DNA"/>
</dbReference>
<organism evidence="2 3">
    <name type="scientific">Allofournierella massiliensis</name>
    <dbReference type="NCBI Taxonomy" id="1650663"/>
    <lineage>
        <taxon>Bacteria</taxon>
        <taxon>Bacillati</taxon>
        <taxon>Bacillota</taxon>
        <taxon>Clostridia</taxon>
        <taxon>Eubacteriales</taxon>
        <taxon>Oscillospiraceae</taxon>
        <taxon>Allofournierella</taxon>
    </lineage>
</organism>
<protein>
    <submittedName>
        <fullName evidence="2">3-methyladenine DNA glycosylase AlkD</fullName>
    </submittedName>
</protein>
<comment type="caution">
    <text evidence="2">The sequence shown here is derived from an EMBL/GenBank/DDBJ whole genome shotgun (WGS) entry which is preliminary data.</text>
</comment>
<dbReference type="Proteomes" id="UP000295184">
    <property type="component" value="Unassembled WGS sequence"/>
</dbReference>
<feature type="region of interest" description="Disordered" evidence="1">
    <location>
        <begin position="213"/>
        <end position="234"/>
    </location>
</feature>
<dbReference type="Gene3D" id="1.25.10.90">
    <property type="match status" value="1"/>
</dbReference>
<evidence type="ECO:0000313" key="3">
    <source>
        <dbReference type="Proteomes" id="UP000295184"/>
    </source>
</evidence>
<evidence type="ECO:0000256" key="1">
    <source>
        <dbReference type="SAM" id="MobiDB-lite"/>
    </source>
</evidence>
<name>A0A4R1QSP8_9FIRM</name>
<accession>A0A4R1QSP8</accession>
<gene>
    <name evidence="2" type="ORF">EDD77_12648</name>
</gene>